<comment type="subcellular location">
    <subcellularLocation>
        <location evidence="1">Nucleus</location>
    </subcellularLocation>
</comment>
<dbReference type="InterPro" id="IPR005202">
    <property type="entry name" value="TF_GRAS"/>
</dbReference>
<evidence type="ECO:0000256" key="5">
    <source>
        <dbReference type="PROSITE-ProRule" id="PRU01191"/>
    </source>
</evidence>
<evidence type="ECO:0000256" key="3">
    <source>
        <dbReference type="ARBA" id="ARBA00023163"/>
    </source>
</evidence>
<dbReference type="PANTHER" id="PTHR31636">
    <property type="entry name" value="OSJNBA0084A10.13 PROTEIN-RELATED"/>
    <property type="match status" value="1"/>
</dbReference>
<gene>
    <name evidence="6" type="ORF">QN277_013932</name>
</gene>
<proteinExistence type="inferred from homology"/>
<feature type="region of interest" description="Leucine repeat II (LRII)" evidence="5">
    <location>
        <begin position="360"/>
        <end position="392"/>
    </location>
</feature>
<evidence type="ECO:0000313" key="6">
    <source>
        <dbReference type="EMBL" id="KAK4282571.1"/>
    </source>
</evidence>
<accession>A0AAE1N5T5</accession>
<feature type="region of interest" description="SAW" evidence="5">
    <location>
        <begin position="494"/>
        <end position="570"/>
    </location>
</feature>
<evidence type="ECO:0000256" key="2">
    <source>
        <dbReference type="ARBA" id="ARBA00023015"/>
    </source>
</evidence>
<comment type="caution">
    <text evidence="5">Lacks conserved residue(s) required for the propagation of feature annotation.</text>
</comment>
<dbReference type="Proteomes" id="UP001293593">
    <property type="component" value="Unassembled WGS sequence"/>
</dbReference>
<keyword evidence="4" id="KW-0539">Nucleus</keyword>
<evidence type="ECO:0000256" key="4">
    <source>
        <dbReference type="ARBA" id="ARBA00023242"/>
    </source>
</evidence>
<comment type="similarity">
    <text evidence="5">Belongs to the GRAS family.</text>
</comment>
<dbReference type="EMBL" id="JAWXYG010000002">
    <property type="protein sequence ID" value="KAK4282571.1"/>
    <property type="molecule type" value="Genomic_DNA"/>
</dbReference>
<reference evidence="6" key="1">
    <citation type="submission" date="2023-10" db="EMBL/GenBank/DDBJ databases">
        <title>Chromosome-level genome of the transformable northern wattle, Acacia crassicarpa.</title>
        <authorList>
            <person name="Massaro I."/>
            <person name="Sinha N.R."/>
            <person name="Poethig S."/>
            <person name="Leichty A.R."/>
        </authorList>
    </citation>
    <scope>NUCLEOTIDE SEQUENCE</scope>
    <source>
        <strain evidence="6">Acra3RX</strain>
        <tissue evidence="6">Leaf</tissue>
    </source>
</reference>
<protein>
    <submittedName>
        <fullName evidence="6">Uncharacterized protein</fullName>
    </submittedName>
</protein>
<sequence>MGNDHFSVAPFSFRGILGGCGTVQEQVVEFPRKQDFFQDHIGSFSAENGKVTQSYKSQIQLQQQDETKFDIKVLEEFNIDPALQMTLPFEEIAGQKNQQVTSSEPINNKQVPQSSSLAYLEILSNYASGFKKLRVQDRTKSNNNSEAQVGRQEFSAEEIIRVAGARYVQFSSLWYDDYCMPLHPYTSGLEVLSEEEKKDIELAQFLLAAAERVSCQQYERASRMLLHCLFNSSPGANSIQRTIFHFAQALKERIEKETGNTTLMGCAKNAENELLQKMDTSIALTCHQKIPCYQVLQFTGVQAIVEHIAYDTKIHVIDLDIKYGIQWTCLMQALAGRNERKVELLKITSIETAGQPTVEETAKRLKSFAKSLNLPFACKQVYVADMTEITEKQLGIEDDETVAVYSHSVLSNMVSRPACLESLMSVIRKIKPTIMIVLEEDANINSSSFAIRFIESLFLYSVFFDRVETCLKDEISARMAMEAILSERIRNIVAAEGGERTVRYVGIEVWRRFFARYRMVEIGFSEPSLYQARLVAREFAGGKFCTLDANGKCLTVGWKGTPVHSVSAWRFV</sequence>
<dbReference type="Pfam" id="PF03514">
    <property type="entry name" value="GRAS"/>
    <property type="match status" value="1"/>
</dbReference>
<feature type="short sequence motif" description="VHIID" evidence="5">
    <location>
        <begin position="314"/>
        <end position="318"/>
    </location>
</feature>
<comment type="caution">
    <text evidence="6">The sequence shown here is derived from an EMBL/GenBank/DDBJ whole genome shotgun (WGS) entry which is preliminary data.</text>
</comment>
<organism evidence="6 7">
    <name type="scientific">Acacia crassicarpa</name>
    <name type="common">northern wattle</name>
    <dbReference type="NCBI Taxonomy" id="499986"/>
    <lineage>
        <taxon>Eukaryota</taxon>
        <taxon>Viridiplantae</taxon>
        <taxon>Streptophyta</taxon>
        <taxon>Embryophyta</taxon>
        <taxon>Tracheophyta</taxon>
        <taxon>Spermatophyta</taxon>
        <taxon>Magnoliopsida</taxon>
        <taxon>eudicotyledons</taxon>
        <taxon>Gunneridae</taxon>
        <taxon>Pentapetalae</taxon>
        <taxon>rosids</taxon>
        <taxon>fabids</taxon>
        <taxon>Fabales</taxon>
        <taxon>Fabaceae</taxon>
        <taxon>Caesalpinioideae</taxon>
        <taxon>mimosoid clade</taxon>
        <taxon>Acacieae</taxon>
        <taxon>Acacia</taxon>
    </lineage>
</organism>
<keyword evidence="7" id="KW-1185">Reference proteome</keyword>
<keyword evidence="2" id="KW-0805">Transcription regulation</keyword>
<evidence type="ECO:0000313" key="7">
    <source>
        <dbReference type="Proteomes" id="UP001293593"/>
    </source>
</evidence>
<dbReference type="PROSITE" id="PS50985">
    <property type="entry name" value="GRAS"/>
    <property type="match status" value="1"/>
</dbReference>
<evidence type="ECO:0000256" key="1">
    <source>
        <dbReference type="ARBA" id="ARBA00004123"/>
    </source>
</evidence>
<dbReference type="GO" id="GO:0005634">
    <property type="term" value="C:nucleus"/>
    <property type="evidence" value="ECO:0007669"/>
    <property type="project" value="UniProtKB-SubCell"/>
</dbReference>
<name>A0AAE1N5T5_9FABA</name>
<dbReference type="AlphaFoldDB" id="A0AAE1N5T5"/>
<keyword evidence="3" id="KW-0804">Transcription</keyword>